<dbReference type="EMBL" id="UYSU01039348">
    <property type="protein sequence ID" value="VDM01217.1"/>
    <property type="molecule type" value="Genomic_DNA"/>
</dbReference>
<sequence length="209" mass="23838">MEFDVNSGVPQGSVLGSIVLTNYINDCANELDCDIAMFADYLKLRHVVQTAADEENLQANFNRLQKWSNDWLLPLNERHCNIILVGKSNTSNRTVHSLNSIPLKEVEVKKFLGVYSTPSFKPSLHCANVAQSAMLILYLCSLHYRLLRLSLWNIREATVGVRFQRWRPWATKDITIFENVDRRATKFVLGHGSQPYGTRLSSLNLFPLN</sequence>
<proteinExistence type="predicted"/>
<dbReference type="AlphaFoldDB" id="A0A183TED3"/>
<gene>
    <name evidence="1" type="ORF">SSLN_LOCUS14831</name>
</gene>
<dbReference type="Proteomes" id="UP000275846">
    <property type="component" value="Unassembled WGS sequence"/>
</dbReference>
<name>A0A183TED3_SCHSO</name>
<evidence type="ECO:0000313" key="1">
    <source>
        <dbReference type="EMBL" id="VDM01217.1"/>
    </source>
</evidence>
<dbReference type="OrthoDB" id="416454at2759"/>
<reference evidence="3" key="1">
    <citation type="submission" date="2016-06" db="UniProtKB">
        <authorList>
            <consortium name="WormBaseParasite"/>
        </authorList>
    </citation>
    <scope>IDENTIFICATION</scope>
</reference>
<keyword evidence="2" id="KW-1185">Reference proteome</keyword>
<dbReference type="PANTHER" id="PTHR33332">
    <property type="entry name" value="REVERSE TRANSCRIPTASE DOMAIN-CONTAINING PROTEIN"/>
    <property type="match status" value="1"/>
</dbReference>
<protein>
    <submittedName>
        <fullName evidence="3">Reverse transcriptase domain-containing protein</fullName>
    </submittedName>
</protein>
<reference evidence="1 2" key="2">
    <citation type="submission" date="2018-11" db="EMBL/GenBank/DDBJ databases">
        <authorList>
            <consortium name="Pathogen Informatics"/>
        </authorList>
    </citation>
    <scope>NUCLEOTIDE SEQUENCE [LARGE SCALE GENOMIC DNA]</scope>
    <source>
        <strain evidence="1 2">NST_G2</strain>
    </source>
</reference>
<evidence type="ECO:0000313" key="2">
    <source>
        <dbReference type="Proteomes" id="UP000275846"/>
    </source>
</evidence>
<organism evidence="3">
    <name type="scientific">Schistocephalus solidus</name>
    <name type="common">Tapeworm</name>
    <dbReference type="NCBI Taxonomy" id="70667"/>
    <lineage>
        <taxon>Eukaryota</taxon>
        <taxon>Metazoa</taxon>
        <taxon>Spiralia</taxon>
        <taxon>Lophotrochozoa</taxon>
        <taxon>Platyhelminthes</taxon>
        <taxon>Cestoda</taxon>
        <taxon>Eucestoda</taxon>
        <taxon>Diphyllobothriidea</taxon>
        <taxon>Diphyllobothriidae</taxon>
        <taxon>Schistocephalus</taxon>
    </lineage>
</organism>
<accession>A0A183TED3</accession>
<evidence type="ECO:0000313" key="3">
    <source>
        <dbReference type="WBParaSite" id="SSLN_0001539001-mRNA-1"/>
    </source>
</evidence>
<dbReference type="STRING" id="70667.A0A183TED3"/>
<dbReference type="WBParaSite" id="SSLN_0001539001-mRNA-1">
    <property type="protein sequence ID" value="SSLN_0001539001-mRNA-1"/>
    <property type="gene ID" value="SSLN_0001539001"/>
</dbReference>